<comment type="caution">
    <text evidence="1">The sequence shown here is derived from an EMBL/GenBank/DDBJ whole genome shotgun (WGS) entry which is preliminary data.</text>
</comment>
<dbReference type="Proteomes" id="UP000275267">
    <property type="component" value="Unassembled WGS sequence"/>
</dbReference>
<reference evidence="2" key="1">
    <citation type="journal article" date="2019" name="Nat. Commun.">
        <title>The genome of broomcorn millet.</title>
        <authorList>
            <person name="Zou C."/>
            <person name="Miki D."/>
            <person name="Li D."/>
            <person name="Tang Q."/>
            <person name="Xiao L."/>
            <person name="Rajput S."/>
            <person name="Deng P."/>
            <person name="Jia W."/>
            <person name="Huang R."/>
            <person name="Zhang M."/>
            <person name="Sun Y."/>
            <person name="Hu J."/>
            <person name="Fu X."/>
            <person name="Schnable P.S."/>
            <person name="Li F."/>
            <person name="Zhang H."/>
            <person name="Feng B."/>
            <person name="Zhu X."/>
            <person name="Liu R."/>
            <person name="Schnable J.C."/>
            <person name="Zhu J.-K."/>
            <person name="Zhang H."/>
        </authorList>
    </citation>
    <scope>NUCLEOTIDE SEQUENCE [LARGE SCALE GENOMIC DNA]</scope>
</reference>
<proteinExistence type="predicted"/>
<organism evidence="1 2">
    <name type="scientific">Panicum miliaceum</name>
    <name type="common">Proso millet</name>
    <name type="synonym">Broomcorn millet</name>
    <dbReference type="NCBI Taxonomy" id="4540"/>
    <lineage>
        <taxon>Eukaryota</taxon>
        <taxon>Viridiplantae</taxon>
        <taxon>Streptophyta</taxon>
        <taxon>Embryophyta</taxon>
        <taxon>Tracheophyta</taxon>
        <taxon>Spermatophyta</taxon>
        <taxon>Magnoliopsida</taxon>
        <taxon>Liliopsida</taxon>
        <taxon>Poales</taxon>
        <taxon>Poaceae</taxon>
        <taxon>PACMAD clade</taxon>
        <taxon>Panicoideae</taxon>
        <taxon>Panicodae</taxon>
        <taxon>Paniceae</taxon>
        <taxon>Panicinae</taxon>
        <taxon>Panicum</taxon>
        <taxon>Panicum sect. Panicum</taxon>
    </lineage>
</organism>
<dbReference type="OrthoDB" id="714371at2759"/>
<dbReference type="EMBL" id="PQIB02000009">
    <property type="protein sequence ID" value="RLM98722.1"/>
    <property type="molecule type" value="Genomic_DNA"/>
</dbReference>
<gene>
    <name evidence="1" type="ORF">C2845_PM06G24390</name>
</gene>
<protein>
    <submittedName>
        <fullName evidence="1">Uncharacterized protein</fullName>
    </submittedName>
</protein>
<sequence>MSMLAHWQKMIAGKSPIDITSLVTRIAAHVGALENAQVTYLPMSEAYQLRGAGQFPLHVLSQVR</sequence>
<accession>A0A3L6R7U8</accession>
<evidence type="ECO:0000313" key="1">
    <source>
        <dbReference type="EMBL" id="RLM98722.1"/>
    </source>
</evidence>
<evidence type="ECO:0000313" key="2">
    <source>
        <dbReference type="Proteomes" id="UP000275267"/>
    </source>
</evidence>
<dbReference type="AlphaFoldDB" id="A0A3L6R7U8"/>
<keyword evidence="2" id="KW-1185">Reference proteome</keyword>
<name>A0A3L6R7U8_PANMI</name>